<dbReference type="Proteomes" id="UP000326837">
    <property type="component" value="Chromosome"/>
</dbReference>
<dbReference type="KEGG" id="lpav:PLANPX_2645"/>
<proteinExistence type="predicted"/>
<evidence type="ECO:0000313" key="1">
    <source>
        <dbReference type="EMBL" id="BBO33033.1"/>
    </source>
</evidence>
<name>A0A5K7XFM1_9BACT</name>
<dbReference type="AlphaFoldDB" id="A0A5K7XFM1"/>
<sequence>MQRAQGGRVAFWQHRRQLGPFSGLFSPGWRRGAAGQATLSPMSGRSAAGMRVALFAGAFTRIQ</sequence>
<dbReference type="EMBL" id="AP021861">
    <property type="protein sequence ID" value="BBO33033.1"/>
    <property type="molecule type" value="Genomic_DNA"/>
</dbReference>
<evidence type="ECO:0000313" key="2">
    <source>
        <dbReference type="Proteomes" id="UP000326837"/>
    </source>
</evidence>
<accession>A0A5K7XFM1</accession>
<keyword evidence="2" id="KW-1185">Reference proteome</keyword>
<gene>
    <name evidence="1" type="ORF">PLANPX_2645</name>
</gene>
<reference evidence="2" key="1">
    <citation type="submission" date="2019-10" db="EMBL/GenBank/DDBJ databases">
        <title>Lacipirellula parvula gen. nov., sp. nov., representing a lineage of planctomycetes widespread in freshwater anoxic habitats, and description of the family Lacipirellulaceae.</title>
        <authorList>
            <person name="Dedysh S.N."/>
            <person name="Kulichevskaya I.S."/>
            <person name="Beletsky A.V."/>
            <person name="Rakitin A.L."/>
            <person name="Mardanov A.V."/>
            <person name="Ivanova A.A."/>
            <person name="Saltykova V.X."/>
            <person name="Rijpstra W.I.C."/>
            <person name="Sinninghe Damste J.S."/>
            <person name="Ravin N.V."/>
        </authorList>
    </citation>
    <scope>NUCLEOTIDE SEQUENCE [LARGE SCALE GENOMIC DNA]</scope>
    <source>
        <strain evidence="2">PX69</strain>
    </source>
</reference>
<organism evidence="1 2">
    <name type="scientific">Lacipirellula parvula</name>
    <dbReference type="NCBI Taxonomy" id="2650471"/>
    <lineage>
        <taxon>Bacteria</taxon>
        <taxon>Pseudomonadati</taxon>
        <taxon>Planctomycetota</taxon>
        <taxon>Planctomycetia</taxon>
        <taxon>Pirellulales</taxon>
        <taxon>Lacipirellulaceae</taxon>
        <taxon>Lacipirellula</taxon>
    </lineage>
</organism>
<protein>
    <submittedName>
        <fullName evidence="1">Uncharacterized protein</fullName>
    </submittedName>
</protein>